<comment type="caution">
    <text evidence="1">The sequence shown here is derived from an EMBL/GenBank/DDBJ whole genome shotgun (WGS) entry which is preliminary data.</text>
</comment>
<dbReference type="Proteomes" id="UP000629619">
    <property type="component" value="Unassembled WGS sequence"/>
</dbReference>
<organism evidence="1 2">
    <name type="scientific">Actinoplanes siamensis</name>
    <dbReference type="NCBI Taxonomy" id="1223317"/>
    <lineage>
        <taxon>Bacteria</taxon>
        <taxon>Bacillati</taxon>
        <taxon>Actinomycetota</taxon>
        <taxon>Actinomycetes</taxon>
        <taxon>Micromonosporales</taxon>
        <taxon>Micromonosporaceae</taxon>
        <taxon>Actinoplanes</taxon>
    </lineage>
</organism>
<name>A0A919NE74_9ACTN</name>
<evidence type="ECO:0000313" key="1">
    <source>
        <dbReference type="EMBL" id="GIF09273.1"/>
    </source>
</evidence>
<dbReference type="EMBL" id="BOMW01000080">
    <property type="protein sequence ID" value="GIF09273.1"/>
    <property type="molecule type" value="Genomic_DNA"/>
</dbReference>
<sequence length="190" mass="19592">MRRRTLFGGAGAAALTTVIGTPPAISGGPVDMGAHLERLMLSPTRASIPVTLAQATADVTAAAGAYRSARYGVVAAALPDLLAGLHATAAHSTGRTRDTVAGLLARAYQLASNVATKHGDDAIALTMADRARAEAAMSRADGQVKGPSMWRRQPLRIHGTLAGSSSPVAFVTRQPASLHHALPLPPRPRK</sequence>
<protein>
    <submittedName>
        <fullName evidence="1">Uncharacterized protein</fullName>
    </submittedName>
</protein>
<reference evidence="1" key="1">
    <citation type="submission" date="2021-01" db="EMBL/GenBank/DDBJ databases">
        <title>Whole genome shotgun sequence of Actinoplanes siamensis NBRC 109076.</title>
        <authorList>
            <person name="Komaki H."/>
            <person name="Tamura T."/>
        </authorList>
    </citation>
    <scope>NUCLEOTIDE SEQUENCE</scope>
    <source>
        <strain evidence="1">NBRC 109076</strain>
    </source>
</reference>
<proteinExistence type="predicted"/>
<accession>A0A919NE74</accession>
<keyword evidence="2" id="KW-1185">Reference proteome</keyword>
<gene>
    <name evidence="1" type="ORF">Asi03nite_68110</name>
</gene>
<evidence type="ECO:0000313" key="2">
    <source>
        <dbReference type="Proteomes" id="UP000629619"/>
    </source>
</evidence>
<dbReference type="AlphaFoldDB" id="A0A919NE74"/>